<dbReference type="EMBL" id="ASSJ01000014">
    <property type="protein sequence ID" value="ERN42635.1"/>
    <property type="molecule type" value="Genomic_DNA"/>
</dbReference>
<accession>U5DSH7</accession>
<organism evidence="1 2">
    <name type="scientific">Rubidibacter lacunae KORDI 51-2</name>
    <dbReference type="NCBI Taxonomy" id="582515"/>
    <lineage>
        <taxon>Bacteria</taxon>
        <taxon>Bacillati</taxon>
        <taxon>Cyanobacteriota</taxon>
        <taxon>Cyanophyceae</taxon>
        <taxon>Oscillatoriophycideae</taxon>
        <taxon>Chroococcales</taxon>
        <taxon>Aphanothecaceae</taxon>
        <taxon>Rubidibacter</taxon>
    </lineage>
</organism>
<dbReference type="InParanoid" id="U5DSH7"/>
<comment type="caution">
    <text evidence="1">The sequence shown here is derived from an EMBL/GenBank/DDBJ whole genome shotgun (WGS) entry which is preliminary data.</text>
</comment>
<protein>
    <submittedName>
        <fullName evidence="1">Uncharacterized protein</fullName>
    </submittedName>
</protein>
<sequence length="189" mass="21661">MFDDLFRNLQDTIASKVEETLKEVEKYFAFPEADGPYISIRKFTVDDLTVETDGITSIGENRWRIEAYGDKPKSITNIDPMRRVVLFEFAEPTVPECILACRFKAKAFKTKESIVVNLSRWEKSPIGMINRSWSTGISSKDNLHTFEILAHFKRNDIPARARIVIDFESNGILEIENIEILQASVKKSP</sequence>
<gene>
    <name evidence="1" type="ORF">KR51_00006640</name>
</gene>
<proteinExistence type="predicted"/>
<dbReference type="Proteomes" id="UP000016960">
    <property type="component" value="Unassembled WGS sequence"/>
</dbReference>
<name>U5DSH7_9CHRO</name>
<dbReference type="OrthoDB" id="564869at2"/>
<dbReference type="RefSeq" id="WP_022604696.1">
    <property type="nucleotide sequence ID" value="NZ_ASSJ01000014.1"/>
</dbReference>
<dbReference type="eggNOG" id="ENOG5033P54">
    <property type="taxonomic scope" value="Bacteria"/>
</dbReference>
<evidence type="ECO:0000313" key="1">
    <source>
        <dbReference type="EMBL" id="ERN42635.1"/>
    </source>
</evidence>
<evidence type="ECO:0000313" key="2">
    <source>
        <dbReference type="Proteomes" id="UP000016960"/>
    </source>
</evidence>
<keyword evidence="2" id="KW-1185">Reference proteome</keyword>
<dbReference type="AlphaFoldDB" id="U5DSH7"/>
<reference evidence="1 2" key="1">
    <citation type="submission" date="2013-05" db="EMBL/GenBank/DDBJ databases">
        <title>Draft genome sequence of Rubidibacter lacunae KORDI 51-2.</title>
        <authorList>
            <person name="Choi D.H."/>
            <person name="Noh J.H."/>
            <person name="Kwon K.-K."/>
            <person name="Lee J.-H."/>
            <person name="Ryu J.-Y."/>
        </authorList>
    </citation>
    <scope>NUCLEOTIDE SEQUENCE [LARGE SCALE GENOMIC DNA]</scope>
    <source>
        <strain evidence="1 2">KORDI 51-2</strain>
    </source>
</reference>